<evidence type="ECO:0000256" key="4">
    <source>
        <dbReference type="ARBA" id="ARBA00023316"/>
    </source>
</evidence>
<dbReference type="Proteomes" id="UP000253918">
    <property type="component" value="Unassembled WGS sequence"/>
</dbReference>
<dbReference type="GO" id="GO:0008933">
    <property type="term" value="F:peptidoglycan lytic transglycosylase activity"/>
    <property type="evidence" value="ECO:0007669"/>
    <property type="project" value="TreeGrafter"/>
</dbReference>
<dbReference type="EMBL" id="QQNB01000001">
    <property type="protein sequence ID" value="RDE07472.1"/>
    <property type="molecule type" value="Genomic_DNA"/>
</dbReference>
<feature type="domain" description="Lytic transglycosylase MltA" evidence="7">
    <location>
        <begin position="107"/>
        <end position="264"/>
    </location>
</feature>
<evidence type="ECO:0000259" key="7">
    <source>
        <dbReference type="SMART" id="SM00925"/>
    </source>
</evidence>
<dbReference type="PANTHER" id="PTHR30124">
    <property type="entry name" value="MEMBRANE-BOUND LYTIC MUREIN TRANSGLYCOSYLASE A"/>
    <property type="match status" value="1"/>
</dbReference>
<dbReference type="CDD" id="cd14668">
    <property type="entry name" value="mlta_B"/>
    <property type="match status" value="1"/>
</dbReference>
<comment type="caution">
    <text evidence="8">The sequence shown here is derived from an EMBL/GenBank/DDBJ whole genome shotgun (WGS) entry which is preliminary data.</text>
</comment>
<dbReference type="InterPro" id="IPR005300">
    <property type="entry name" value="MltA_B"/>
</dbReference>
<gene>
    <name evidence="8" type="ORF">DVW87_03875</name>
</gene>
<dbReference type="GO" id="GO:0009253">
    <property type="term" value="P:peptidoglycan catabolic process"/>
    <property type="evidence" value="ECO:0007669"/>
    <property type="project" value="TreeGrafter"/>
</dbReference>
<dbReference type="GO" id="GO:0004553">
    <property type="term" value="F:hydrolase activity, hydrolyzing O-glycosyl compounds"/>
    <property type="evidence" value="ECO:0007669"/>
    <property type="project" value="InterPro"/>
</dbReference>
<keyword evidence="4" id="KW-0961">Cell wall biogenesis/degradation</keyword>
<keyword evidence="9" id="KW-1185">Reference proteome</keyword>
<evidence type="ECO:0000256" key="3">
    <source>
        <dbReference type="ARBA" id="ARBA00023239"/>
    </source>
</evidence>
<dbReference type="AlphaFoldDB" id="A0A369W2H0"/>
<name>A0A369W2H0_9SPHN</name>
<dbReference type="Pfam" id="PF06725">
    <property type="entry name" value="3D"/>
    <property type="match status" value="1"/>
</dbReference>
<dbReference type="InterPro" id="IPR026044">
    <property type="entry name" value="MltA"/>
</dbReference>
<dbReference type="EC" id="4.2.2.n1" evidence="2"/>
<dbReference type="GO" id="GO:0019867">
    <property type="term" value="C:outer membrane"/>
    <property type="evidence" value="ECO:0007669"/>
    <property type="project" value="InterPro"/>
</dbReference>
<dbReference type="PIRSF" id="PIRSF019422">
    <property type="entry name" value="MltA"/>
    <property type="match status" value="1"/>
</dbReference>
<dbReference type="PANTHER" id="PTHR30124:SF0">
    <property type="entry name" value="MEMBRANE-BOUND LYTIC MUREIN TRANSGLYCOSYLASE A"/>
    <property type="match status" value="1"/>
</dbReference>
<evidence type="ECO:0000313" key="8">
    <source>
        <dbReference type="EMBL" id="RDE07472.1"/>
    </source>
</evidence>
<evidence type="ECO:0000256" key="2">
    <source>
        <dbReference type="ARBA" id="ARBA00012587"/>
    </source>
</evidence>
<sequence length="388" mass="40216">MAPVPVVAPPSPASAAGAGVVPGPAIESLPLTEAQAAAALAGFRNSCASLVRRADLSGLTQGADWQPACTAARTVPAGGARAFFATYLEAVQVGDGKAFATGYYIPTIAGSRDRREGYETPVYGRPRDLIDVDLGAFNPELAGKAVRGRVEGSKLVPYFDRTQIEEGALHNRAPIIAWAADPVELFFLQVQGSGELQLPDGGTMRIGYDTQNGRGYTGIGKLMLDRGLVDRSQASMQGLVAWLHAHPEEGRQVMRENKSYVFFRELAGAPLGALGLPVLGQVTVAADPKFIPLGAPVFLSMDRADANGLWVAQDTGGAIRGPNRVDTFWGAGADARAIAGGMSARGTAFLFLPRGTAARLAGSRPAPRPDLGAALGISGGNGGSSAQP</sequence>
<protein>
    <recommendedName>
        <fullName evidence="2">peptidoglycan lytic exotransglycosylase</fullName>
        <ecNumber evidence="2">4.2.2.n1</ecNumber>
    </recommendedName>
    <alternativeName>
        <fullName evidence="5">Murein hydrolase A</fullName>
    </alternativeName>
</protein>
<dbReference type="CDD" id="cd14485">
    <property type="entry name" value="mltA_like_LT_A"/>
    <property type="match status" value="1"/>
</dbReference>
<comment type="catalytic activity">
    <reaction evidence="1">
        <text>Exolytic cleavage of the (1-&gt;4)-beta-glycosidic linkage between N-acetylmuramic acid (MurNAc) and N-acetylglucosamine (GlcNAc) residues in peptidoglycan, from either the reducing or the non-reducing ends of the peptidoglycan chains, with concomitant formation of a 1,6-anhydrobond in the MurNAc residue.</text>
        <dbReference type="EC" id="4.2.2.n1"/>
    </reaction>
</comment>
<reference evidence="8 9" key="1">
    <citation type="submission" date="2018-07" db="EMBL/GenBank/DDBJ databases">
        <title>a novel species of Sphingomonas isolated from the rhizosphere soil of Araceae plant.</title>
        <authorList>
            <person name="Zhiyong W."/>
            <person name="Qinglan Z."/>
            <person name="Zhiwei F."/>
            <person name="Ding X."/>
            <person name="Gejiao W."/>
            <person name="Shixue Z."/>
        </authorList>
    </citation>
    <scope>NUCLEOTIDE SEQUENCE [LARGE SCALE GENOMIC DNA]</scope>
    <source>
        <strain evidence="8 9">WZY 27</strain>
    </source>
</reference>
<feature type="region of interest" description="Disordered" evidence="6">
    <location>
        <begin position="360"/>
        <end position="388"/>
    </location>
</feature>
<feature type="compositionally biased region" description="Gly residues" evidence="6">
    <location>
        <begin position="377"/>
        <end position="388"/>
    </location>
</feature>
<proteinExistence type="predicted"/>
<dbReference type="GO" id="GO:0009254">
    <property type="term" value="P:peptidoglycan turnover"/>
    <property type="evidence" value="ECO:0007669"/>
    <property type="project" value="InterPro"/>
</dbReference>
<accession>A0A369W2H0</accession>
<dbReference type="InterPro" id="IPR036908">
    <property type="entry name" value="RlpA-like_sf"/>
</dbReference>
<dbReference type="Gene3D" id="2.40.40.10">
    <property type="entry name" value="RlpA-like domain"/>
    <property type="match status" value="1"/>
</dbReference>
<evidence type="ECO:0000256" key="5">
    <source>
        <dbReference type="ARBA" id="ARBA00030918"/>
    </source>
</evidence>
<dbReference type="Gene3D" id="2.40.240.50">
    <property type="entry name" value="Barwin-like endoglucanases"/>
    <property type="match status" value="1"/>
</dbReference>
<evidence type="ECO:0000256" key="1">
    <source>
        <dbReference type="ARBA" id="ARBA00001420"/>
    </source>
</evidence>
<keyword evidence="3" id="KW-0456">Lyase</keyword>
<dbReference type="InterPro" id="IPR010611">
    <property type="entry name" value="3D_dom"/>
</dbReference>
<dbReference type="SMART" id="SM00925">
    <property type="entry name" value="MltA"/>
    <property type="match status" value="1"/>
</dbReference>
<dbReference type="SUPFAM" id="SSF50685">
    <property type="entry name" value="Barwin-like endoglucanases"/>
    <property type="match status" value="1"/>
</dbReference>
<evidence type="ECO:0000313" key="9">
    <source>
        <dbReference type="Proteomes" id="UP000253918"/>
    </source>
</evidence>
<dbReference type="Pfam" id="PF03562">
    <property type="entry name" value="MltA"/>
    <property type="match status" value="1"/>
</dbReference>
<organism evidence="8 9">
    <name type="scientific">Sphingomonas aracearum</name>
    <dbReference type="NCBI Taxonomy" id="2283317"/>
    <lineage>
        <taxon>Bacteria</taxon>
        <taxon>Pseudomonadati</taxon>
        <taxon>Pseudomonadota</taxon>
        <taxon>Alphaproteobacteria</taxon>
        <taxon>Sphingomonadales</taxon>
        <taxon>Sphingomonadaceae</taxon>
        <taxon>Sphingomonas</taxon>
    </lineage>
</organism>
<evidence type="ECO:0000256" key="6">
    <source>
        <dbReference type="SAM" id="MobiDB-lite"/>
    </source>
</evidence>
<dbReference type="OrthoDB" id="9783686at2"/>
<dbReference type="GO" id="GO:0071555">
    <property type="term" value="P:cell wall organization"/>
    <property type="evidence" value="ECO:0007669"/>
    <property type="project" value="UniProtKB-KW"/>
</dbReference>